<feature type="region of interest" description="Disordered" evidence="1">
    <location>
        <begin position="521"/>
        <end position="552"/>
    </location>
</feature>
<reference evidence="3" key="1">
    <citation type="journal article" date="2018" name="Nat. Microbiol.">
        <title>Leveraging single-cell genomics to expand the fungal tree of life.</title>
        <authorList>
            <person name="Ahrendt S.R."/>
            <person name="Quandt C.A."/>
            <person name="Ciobanu D."/>
            <person name="Clum A."/>
            <person name="Salamov A."/>
            <person name="Andreopoulos B."/>
            <person name="Cheng J.F."/>
            <person name="Woyke T."/>
            <person name="Pelin A."/>
            <person name="Henrissat B."/>
            <person name="Reynolds N.K."/>
            <person name="Benny G.L."/>
            <person name="Smith M.E."/>
            <person name="James T.Y."/>
            <person name="Grigoriev I.V."/>
        </authorList>
    </citation>
    <scope>NUCLEOTIDE SEQUENCE [LARGE SCALE GENOMIC DNA]</scope>
    <source>
        <strain evidence="3">Baker2002</strain>
    </source>
</reference>
<organism evidence="2 3">
    <name type="scientific">Metschnikowia bicuspidata</name>
    <dbReference type="NCBI Taxonomy" id="27322"/>
    <lineage>
        <taxon>Eukaryota</taxon>
        <taxon>Fungi</taxon>
        <taxon>Dikarya</taxon>
        <taxon>Ascomycota</taxon>
        <taxon>Saccharomycotina</taxon>
        <taxon>Pichiomycetes</taxon>
        <taxon>Metschnikowiaceae</taxon>
        <taxon>Metschnikowia</taxon>
    </lineage>
</organism>
<feature type="region of interest" description="Disordered" evidence="1">
    <location>
        <begin position="484"/>
        <end position="503"/>
    </location>
</feature>
<feature type="region of interest" description="Disordered" evidence="1">
    <location>
        <begin position="381"/>
        <end position="476"/>
    </location>
</feature>
<protein>
    <submittedName>
        <fullName evidence="2">Uncharacterized protein</fullName>
    </submittedName>
</protein>
<feature type="region of interest" description="Disordered" evidence="1">
    <location>
        <begin position="271"/>
        <end position="291"/>
    </location>
</feature>
<evidence type="ECO:0000313" key="3">
    <source>
        <dbReference type="Proteomes" id="UP000268321"/>
    </source>
</evidence>
<dbReference type="EMBL" id="ML004445">
    <property type="protein sequence ID" value="RKP31200.1"/>
    <property type="molecule type" value="Genomic_DNA"/>
</dbReference>
<accession>A0A4P9ZGP0</accession>
<dbReference type="AlphaFoldDB" id="A0A4P9ZGP0"/>
<feature type="compositionally biased region" description="Basic and acidic residues" evidence="1">
    <location>
        <begin position="390"/>
        <end position="407"/>
    </location>
</feature>
<evidence type="ECO:0000313" key="2">
    <source>
        <dbReference type="EMBL" id="RKP31200.1"/>
    </source>
</evidence>
<proteinExistence type="predicted"/>
<feature type="compositionally biased region" description="Low complexity" evidence="1">
    <location>
        <begin position="525"/>
        <end position="539"/>
    </location>
</feature>
<feature type="region of interest" description="Disordered" evidence="1">
    <location>
        <begin position="174"/>
        <end position="195"/>
    </location>
</feature>
<feature type="compositionally biased region" description="Polar residues" evidence="1">
    <location>
        <begin position="424"/>
        <end position="447"/>
    </location>
</feature>
<dbReference type="Proteomes" id="UP000268321">
    <property type="component" value="Unassembled WGS sequence"/>
</dbReference>
<feature type="compositionally biased region" description="Polar residues" evidence="1">
    <location>
        <begin position="346"/>
        <end position="363"/>
    </location>
</feature>
<feature type="region of interest" description="Disordered" evidence="1">
    <location>
        <begin position="337"/>
        <end position="368"/>
    </location>
</feature>
<keyword evidence="3" id="KW-1185">Reference proteome</keyword>
<name>A0A4P9ZGP0_9ASCO</name>
<evidence type="ECO:0000256" key="1">
    <source>
        <dbReference type="SAM" id="MobiDB-lite"/>
    </source>
</evidence>
<gene>
    <name evidence="2" type="ORF">METBISCDRAFT_26794</name>
</gene>
<sequence length="654" mass="68674">MTTKQVATAPHAGAAVTATATNVTTKAFSPVNLRFVRKGIDDVLRTVDVIRLQQYSVISAVNCAGPHVLTKSPLDVDSILKLPQYTSFAIPPSNFNGYTSGSYPGTGGGNFSSAAAGAILATSMEANSGNPGFSALSAPTTSIRSSSVPITAIPPGTASVSDHCSISSVSFLSSSSSDFVTDPRNESRSGPVSRAPSVSFVAVPAARDYSLPSVPSVLAQVPKGFSFTDSVKPEVTASKHDADEFLRFLEASSKRRLKRVRVPEPLKVSSTPGSVYGGRNYGPRLAPGTTMPRADRAPGIRLPPLNLAVGPYFNIRLNVPYKSVPLPRVFPREAESLGTRAPGAQSAENAKNTGNTTISNTPKNALVPVKAENPSVPVNLVTSAQTENPAKQDTRAQNTVKDRKDCTTHYADSDSDTAEAMVSSPGSSVSTQTTAEKTSPANATNLSPGPLTGNVPTNTLSEPGSGVKAESDCDTVAGSPAEETLHHEKGHVPSKLPQGVDTCLGTHRMTKEKITEYRAQNAHFSTGSSSTSGSSGSSSARPTGDTNRAESRFRPSAITTVVDVFLNDVLRAAPLIFQPPSAQVIYATETPPTPEKSLELLPIDVPEPSVLRGTLSFADSDMFNFTIFNGTGASARQNFLDICLTTWDKVHGRT</sequence>